<dbReference type="EMBL" id="REGN01002237">
    <property type="protein sequence ID" value="RNA29335.1"/>
    <property type="molecule type" value="Genomic_DNA"/>
</dbReference>
<evidence type="ECO:0000313" key="1">
    <source>
        <dbReference type="EMBL" id="RNA29335.1"/>
    </source>
</evidence>
<dbReference type="AlphaFoldDB" id="A0A3M7S132"/>
<reference evidence="1 2" key="1">
    <citation type="journal article" date="2018" name="Sci. Rep.">
        <title>Genomic signatures of local adaptation to the degree of environmental predictability in rotifers.</title>
        <authorList>
            <person name="Franch-Gras L."/>
            <person name="Hahn C."/>
            <person name="Garcia-Roger E.M."/>
            <person name="Carmona M.J."/>
            <person name="Serra M."/>
            <person name="Gomez A."/>
        </authorList>
    </citation>
    <scope>NUCLEOTIDE SEQUENCE [LARGE SCALE GENOMIC DNA]</scope>
    <source>
        <strain evidence="1">HYR1</strain>
    </source>
</reference>
<accession>A0A3M7S132</accession>
<organism evidence="1 2">
    <name type="scientific">Brachionus plicatilis</name>
    <name type="common">Marine rotifer</name>
    <name type="synonym">Brachionus muelleri</name>
    <dbReference type="NCBI Taxonomy" id="10195"/>
    <lineage>
        <taxon>Eukaryota</taxon>
        <taxon>Metazoa</taxon>
        <taxon>Spiralia</taxon>
        <taxon>Gnathifera</taxon>
        <taxon>Rotifera</taxon>
        <taxon>Eurotatoria</taxon>
        <taxon>Monogononta</taxon>
        <taxon>Pseudotrocha</taxon>
        <taxon>Ploima</taxon>
        <taxon>Brachionidae</taxon>
        <taxon>Brachionus</taxon>
    </lineage>
</organism>
<protein>
    <submittedName>
        <fullName evidence="1">Uncharacterized protein</fullName>
    </submittedName>
</protein>
<name>A0A3M7S132_BRAPC</name>
<sequence>METYKNVLRKRKAPIITDFPDYDFIKIKIKESIRFEFMLDWLLNKIKYFGRITFLNFQFAMLENFNYLHHSDGKTTRSETNKKFIYINCLLFVVMRIRTQNIS</sequence>
<gene>
    <name evidence="1" type="ORF">BpHYR1_050175</name>
</gene>
<comment type="caution">
    <text evidence="1">The sequence shown here is derived from an EMBL/GenBank/DDBJ whole genome shotgun (WGS) entry which is preliminary data.</text>
</comment>
<evidence type="ECO:0000313" key="2">
    <source>
        <dbReference type="Proteomes" id="UP000276133"/>
    </source>
</evidence>
<dbReference type="Proteomes" id="UP000276133">
    <property type="component" value="Unassembled WGS sequence"/>
</dbReference>
<proteinExistence type="predicted"/>
<keyword evidence="2" id="KW-1185">Reference proteome</keyword>